<keyword evidence="1" id="KW-0677">Repeat</keyword>
<feature type="compositionally biased region" description="Basic and acidic residues" evidence="2">
    <location>
        <begin position="192"/>
        <end position="205"/>
    </location>
</feature>
<evidence type="ECO:0000313" key="5">
    <source>
        <dbReference type="Proteomes" id="UP000189059"/>
    </source>
</evidence>
<protein>
    <recommendedName>
        <fullName evidence="3">Teneurin-like YD-shell domain-containing protein</fullName>
    </recommendedName>
</protein>
<feature type="domain" description="Teneurin-like YD-shell" evidence="3">
    <location>
        <begin position="1532"/>
        <end position="1782"/>
    </location>
</feature>
<reference evidence="4 5" key="1">
    <citation type="submission" date="2016-12" db="EMBL/GenBank/DDBJ databases">
        <title>Genome sequencing and description of Paenibacillus sp. nov. from high altitude lake in the Indian Trans- Himalayas.</title>
        <authorList>
            <person name="Kiran S."/>
            <person name="Swarnkar M.K."/>
            <person name="Rana A."/>
            <person name="Tewari R."/>
            <person name="Gulati A."/>
        </authorList>
    </citation>
    <scope>NUCLEOTIDE SEQUENCE [LARGE SCALE GENOMIC DNA]</scope>
    <source>
        <strain evidence="4 5">IHBB 9951</strain>
    </source>
</reference>
<comment type="caution">
    <text evidence="4">The sequence shown here is derived from an EMBL/GenBank/DDBJ whole genome shotgun (WGS) entry which is preliminary data.</text>
</comment>
<dbReference type="InterPro" id="IPR022385">
    <property type="entry name" value="Rhs_assc_core"/>
</dbReference>
<dbReference type="InterPro" id="IPR056823">
    <property type="entry name" value="TEN-like_YD-shell"/>
</dbReference>
<name>A0ABX3K2L3_9BACL</name>
<dbReference type="Pfam" id="PF05593">
    <property type="entry name" value="RHS_repeat"/>
    <property type="match status" value="1"/>
</dbReference>
<dbReference type="InterPro" id="IPR050708">
    <property type="entry name" value="T6SS_VgrG/RHS"/>
</dbReference>
<evidence type="ECO:0000313" key="4">
    <source>
        <dbReference type="EMBL" id="OOC63672.1"/>
    </source>
</evidence>
<dbReference type="Proteomes" id="UP000189059">
    <property type="component" value="Unassembled WGS sequence"/>
</dbReference>
<evidence type="ECO:0000256" key="1">
    <source>
        <dbReference type="ARBA" id="ARBA00022737"/>
    </source>
</evidence>
<dbReference type="NCBIfam" id="TIGR03696">
    <property type="entry name" value="Rhs_assc_core"/>
    <property type="match status" value="1"/>
</dbReference>
<dbReference type="Pfam" id="PF25023">
    <property type="entry name" value="TEN_YD-shell"/>
    <property type="match status" value="2"/>
</dbReference>
<organism evidence="4 5">
    <name type="scientific">Paenibacillus ihbetae</name>
    <dbReference type="NCBI Taxonomy" id="1870820"/>
    <lineage>
        <taxon>Bacteria</taxon>
        <taxon>Bacillati</taxon>
        <taxon>Bacillota</taxon>
        <taxon>Bacilli</taxon>
        <taxon>Bacillales</taxon>
        <taxon>Paenibacillaceae</taxon>
        <taxon>Paenibacillus</taxon>
    </lineage>
</organism>
<gene>
    <name evidence="4" type="ORF">BBD40_18550</name>
</gene>
<feature type="region of interest" description="Disordered" evidence="2">
    <location>
        <begin position="164"/>
        <end position="232"/>
    </location>
</feature>
<dbReference type="PANTHER" id="PTHR32305:SF15">
    <property type="entry name" value="PROTEIN RHSA-RELATED"/>
    <property type="match status" value="1"/>
</dbReference>
<dbReference type="InterPro" id="IPR006530">
    <property type="entry name" value="YD"/>
</dbReference>
<feature type="compositionally biased region" description="Polar residues" evidence="2">
    <location>
        <begin position="206"/>
        <end position="215"/>
    </location>
</feature>
<evidence type="ECO:0000256" key="2">
    <source>
        <dbReference type="SAM" id="MobiDB-lite"/>
    </source>
</evidence>
<keyword evidence="5" id="KW-1185">Reference proteome</keyword>
<proteinExistence type="predicted"/>
<feature type="region of interest" description="Disordered" evidence="2">
    <location>
        <begin position="946"/>
        <end position="967"/>
    </location>
</feature>
<dbReference type="EMBL" id="MRVI01000001">
    <property type="protein sequence ID" value="OOC63672.1"/>
    <property type="molecule type" value="Genomic_DNA"/>
</dbReference>
<accession>A0ABX3K2L3</accession>
<dbReference type="PANTHER" id="PTHR32305">
    <property type="match status" value="1"/>
</dbReference>
<feature type="domain" description="Teneurin-like YD-shell" evidence="3">
    <location>
        <begin position="1295"/>
        <end position="1428"/>
    </location>
</feature>
<dbReference type="Gene3D" id="2.180.10.10">
    <property type="entry name" value="RHS repeat-associated core"/>
    <property type="match status" value="3"/>
</dbReference>
<dbReference type="NCBIfam" id="TIGR01643">
    <property type="entry name" value="YD_repeat_2x"/>
    <property type="match status" value="4"/>
</dbReference>
<sequence length="2009" mass="227303">MVKTRANIKRYLSVLLVVTLFFEFLLFFSPNRSYAMESNSYNNDKMKFIVDQFSVSPEWIQKYLNDGYTLNHIESALHKSKIKNLSFEEALSSLFPVEVNLSTEIPKVSSSVYGLTNSIDTVTSTVYELPHEIQDITFVEQDDSSVVRYFNPFTVTEEVYGSTVTEEVYGSRDAGNTEEEKNNPESDSEAEQVLRDSVDTEDKTSTNRVTRNGEQNPILEKAPEYNTSSFNDAPYSVGSSGETISSISGSLSLEQTDITLPGRNGLSFSLTRRYDSGDSQFYDMDYGYNTYEYDMYRYFVQFNAIRKQLVPKYHVNYRENEWIQNDYNGDGIVDYETAILETYVVNKGVYNTEIEARQVASQRITYTTPEERKTVTDYRYSSTNSFPGSVYYSQQGFSGTLTKNGDPYVVSGSYVPPQSRTETSTCINEIPGKYNASGQWVATGTGTECPSSKSYNSGGFSGTLYRTTTDTLKACPSPGTPNYICTKRFQANYSGTVTKPGSDTRQWGQNYTGIVIKPAVTSDRRYGPWISSGPGPQYRYAYNVADQPWVDLIMTEGASSSTTLVSQSFDYWSEGEELRDLLNGAPGAYLYSDDQYNYYVAAQPNASIQAYVAGIGTGVTYYNQTSPKYEEQLYPLGKGWSWKLPSMQTKDGKQYLHLGDGGSYEVEGNKLKGYDWEGISLTTDTSVTVGNEASKYKLSTADGQIRQYFSSDGRILQISDAYNNSTQFFYTHDAHYGRKLLSQVKDAIGNTIELEYTTNYVAIKQGQRTITYEKALINGAELLGGVIDELGRRTNYSYKVAPARFNLFTASPERAVSNPYALLTSVIHPTGAITQYTYDEQPIKRYIGESSQNESYRILSRKDQIQYEDGTRNDYNRKNFFYAGDAGSSYGQTLTFASTLEDGLTSTRYQYTKRHIDNHTSPQFYLDQMTTSAEGTEKKTSYRYSKNVGNRSYPVPAPTSEVTTNNRNSDTLTVTKQYDDYGNIVQATNERGATITNTYDSSRHWLVQSLERVATGVDLHTTYTRNAQGDITELIVRQDHANGQVVKHIQFGYDSYGNLITETTIQGDKRSTVTTEYAAAYQSAFPTRQKIPVKDADGNISEVSVSSTYDPTIGVLTSFTDARQQTTNYRYDDLGRVKSVTYPNHHTLAAEYDDINNTVTVTNELGQKSRTRWNALGWKLEEGILTNRGLDIKSRTGYDSYGRAVWSEDALGQRTQTSYDSWSRQTITVFADATQALTQYDDASRIQSTWDAEGNVHREYYDIYGQMVKSEEKTVQDQTGRLIVQQSMDPISGHVLKQTDAKGNVIHFGYTSLGQLKYVRDALNNTTEYAYDSNGNLVTVTDPNGTKTHKSYDELNRVILTRDKAGQEEKRYYDGNGNLVRKIDRNGHAMSYRYDNRNRLIERVSADETVQYAYDAAGKRISMADPTGITRYEYDPVQGSLTRLQYPDGQELRIAYDANGNRTEAIGPFGSQRFFRYDAMNRLAAMGTFSGAEEFKYTYYANGLLNQSTANGNLTTKHRFNGTKLTEKEQVRGQHLISRYQYEYDANNNIQKRTQNDVVDTFAYDPLDRIAESSIFNEVYTYDKLGNRLILRSEQWLETPSMNNTFDAQDRLIQVATEDKTVQYIYNGDGLLVERVENGVRSRYYYDGSQMIAEAEVVNGQPVHKATYIRGNALEAIDYADGSRAYVLSNGHGDITELQDESGQKLNKYVYDLWGNILSQEEQVHNPFRYSGEYWDDTTKLQYLRARWYDPSVGRFINEDTYEGLMENPQSQNLYSYVLNNPLIYVDPTGHYCVSKDGNWAHAGKCNNSNSNYLGDDKYLTGLPIIERGILKGWLNIGSAEERKLNYYKDSNNWYFTSLTDRGVKEDELSWFIIETAITGGVSSVRKAALSLIKGAQKTKTVWSFIRGTQNVIEGTVIPKSFELTTRNAGKLWVHPNATKHMEEYVKRYISHSYTINQQALLTSFKSAVDYATKKGIVYDTLINVGGWELKFSKKPGDALPVIIHAVFK</sequence>
<dbReference type="InterPro" id="IPR031325">
    <property type="entry name" value="RHS_repeat"/>
</dbReference>
<dbReference type="SUPFAM" id="SSF69304">
    <property type="entry name" value="Tricorn protease N-terminal domain"/>
    <property type="match status" value="1"/>
</dbReference>
<evidence type="ECO:0000259" key="3">
    <source>
        <dbReference type="Pfam" id="PF25023"/>
    </source>
</evidence>